<evidence type="ECO:0000256" key="7">
    <source>
        <dbReference type="SAM" id="Phobius"/>
    </source>
</evidence>
<keyword evidence="6 7" id="KW-0472">Membrane</keyword>
<dbReference type="InterPro" id="IPR005744">
    <property type="entry name" value="Hy-lIII"/>
</dbReference>
<reference evidence="9" key="1">
    <citation type="journal article" date="2019" name="Int. J. Syst. Evol. Microbiol.">
        <title>The Global Catalogue of Microorganisms (GCM) 10K type strain sequencing project: providing services to taxonomists for standard genome sequencing and annotation.</title>
        <authorList>
            <consortium name="The Broad Institute Genomics Platform"/>
            <consortium name="The Broad Institute Genome Sequencing Center for Infectious Disease"/>
            <person name="Wu L."/>
            <person name="Ma J."/>
        </authorList>
    </citation>
    <scope>NUCLEOTIDE SEQUENCE [LARGE SCALE GENOMIC DNA]</scope>
    <source>
        <strain evidence="9">DT28</strain>
    </source>
</reference>
<evidence type="ECO:0000256" key="1">
    <source>
        <dbReference type="ARBA" id="ARBA00004651"/>
    </source>
</evidence>
<name>A0ABV9JQS7_9GAMM</name>
<feature type="transmembrane region" description="Helical" evidence="7">
    <location>
        <begin position="131"/>
        <end position="147"/>
    </location>
</feature>
<evidence type="ECO:0000256" key="3">
    <source>
        <dbReference type="ARBA" id="ARBA00022475"/>
    </source>
</evidence>
<dbReference type="PANTHER" id="PTHR20855">
    <property type="entry name" value="ADIPOR/PROGESTIN RECEPTOR-RELATED"/>
    <property type="match status" value="1"/>
</dbReference>
<evidence type="ECO:0000256" key="2">
    <source>
        <dbReference type="ARBA" id="ARBA00008488"/>
    </source>
</evidence>
<keyword evidence="3" id="KW-1003">Cell membrane</keyword>
<dbReference type="Pfam" id="PF03006">
    <property type="entry name" value="HlyIII"/>
    <property type="match status" value="1"/>
</dbReference>
<evidence type="ECO:0000256" key="5">
    <source>
        <dbReference type="ARBA" id="ARBA00022989"/>
    </source>
</evidence>
<dbReference type="InterPro" id="IPR004254">
    <property type="entry name" value="AdipoR/HlyIII-related"/>
</dbReference>
<comment type="similarity">
    <text evidence="2">Belongs to the UPF0073 (Hly-III) family.</text>
</comment>
<evidence type="ECO:0000313" key="8">
    <source>
        <dbReference type="EMBL" id="MFC4656633.1"/>
    </source>
</evidence>
<accession>A0ABV9JQS7</accession>
<keyword evidence="4 7" id="KW-0812">Transmembrane</keyword>
<dbReference type="Proteomes" id="UP001595962">
    <property type="component" value="Unassembled WGS sequence"/>
</dbReference>
<dbReference type="NCBIfam" id="TIGR01065">
    <property type="entry name" value="hlyIII"/>
    <property type="match status" value="1"/>
</dbReference>
<evidence type="ECO:0000256" key="4">
    <source>
        <dbReference type="ARBA" id="ARBA00022692"/>
    </source>
</evidence>
<protein>
    <submittedName>
        <fullName evidence="8">Hemolysin III family protein</fullName>
    </submittedName>
</protein>
<feature type="transmembrane region" description="Helical" evidence="7">
    <location>
        <begin position="104"/>
        <end position="124"/>
    </location>
</feature>
<dbReference type="EMBL" id="JBHSGB010000017">
    <property type="protein sequence ID" value="MFC4656633.1"/>
    <property type="molecule type" value="Genomic_DNA"/>
</dbReference>
<evidence type="ECO:0000256" key="6">
    <source>
        <dbReference type="ARBA" id="ARBA00023136"/>
    </source>
</evidence>
<keyword evidence="9" id="KW-1185">Reference proteome</keyword>
<proteinExistence type="inferred from homology"/>
<dbReference type="PANTHER" id="PTHR20855:SF3">
    <property type="entry name" value="LD03007P"/>
    <property type="match status" value="1"/>
</dbReference>
<sequence length="208" mass="23229">MQLTRYSKVEEISHSISHGLGFAASVAGLVLMLLASHDGWQLASALVFGLSLCLLYASSTCYHACQTDSWKLTLRKLDHCAIFILIAGTYTPFTLISLREHGGWWLFGVVWAIALLGVILKLFTTGKLQKLSVAMYLLMGWLILVKLDPMLAQVSNAGLWWLLAGGLCYSLGVLFYVRKSMYMHHLIWHLFVLAGSLCHFVAVYLYVL</sequence>
<comment type="subcellular location">
    <subcellularLocation>
        <location evidence="1">Cell membrane</location>
        <topology evidence="1">Multi-pass membrane protein</topology>
    </subcellularLocation>
</comment>
<feature type="transmembrane region" description="Helical" evidence="7">
    <location>
        <begin position="186"/>
        <end position="207"/>
    </location>
</feature>
<dbReference type="RefSeq" id="WP_377335876.1">
    <property type="nucleotide sequence ID" value="NZ_JBHSGB010000017.1"/>
</dbReference>
<feature type="transmembrane region" description="Helical" evidence="7">
    <location>
        <begin position="159"/>
        <end position="177"/>
    </location>
</feature>
<organism evidence="8 9">
    <name type="scientific">Rheinheimera marina</name>
    <dbReference type="NCBI Taxonomy" id="1774958"/>
    <lineage>
        <taxon>Bacteria</taxon>
        <taxon>Pseudomonadati</taxon>
        <taxon>Pseudomonadota</taxon>
        <taxon>Gammaproteobacteria</taxon>
        <taxon>Chromatiales</taxon>
        <taxon>Chromatiaceae</taxon>
        <taxon>Rheinheimera</taxon>
    </lineage>
</organism>
<evidence type="ECO:0000313" key="9">
    <source>
        <dbReference type="Proteomes" id="UP001595962"/>
    </source>
</evidence>
<feature type="transmembrane region" description="Helical" evidence="7">
    <location>
        <begin position="40"/>
        <end position="59"/>
    </location>
</feature>
<feature type="transmembrane region" description="Helical" evidence="7">
    <location>
        <begin position="80"/>
        <end position="98"/>
    </location>
</feature>
<comment type="caution">
    <text evidence="8">The sequence shown here is derived from an EMBL/GenBank/DDBJ whole genome shotgun (WGS) entry which is preliminary data.</text>
</comment>
<feature type="transmembrane region" description="Helical" evidence="7">
    <location>
        <begin position="12"/>
        <end position="34"/>
    </location>
</feature>
<keyword evidence="5 7" id="KW-1133">Transmembrane helix</keyword>
<gene>
    <name evidence="8" type="ORF">ACFO3I_16560</name>
</gene>